<dbReference type="EMBL" id="KQ086736">
    <property type="protein sequence ID" value="KLO04065.1"/>
    <property type="molecule type" value="Genomic_DNA"/>
</dbReference>
<sequence>MHLIFSFAFTAVISLQPPMSSPNSTQYPRNSNETQRRIRNTEIKSKLINLFAVPVLALWNSRHQKFLGQRRRWHCKETETHPHILLVASSTPPWFPICGMQAGKH</sequence>
<dbReference type="AlphaFoldDB" id="A0A0H2QWY0"/>
<reference evidence="2 3" key="1">
    <citation type="submission" date="2015-04" db="EMBL/GenBank/DDBJ databases">
        <title>Complete genome sequence of Schizopora paradoxa KUC8140, a cosmopolitan wood degrader in East Asia.</title>
        <authorList>
            <consortium name="DOE Joint Genome Institute"/>
            <person name="Min B."/>
            <person name="Park H."/>
            <person name="Jang Y."/>
            <person name="Kim J.-J."/>
            <person name="Kim K.H."/>
            <person name="Pangilinan J."/>
            <person name="Lipzen A."/>
            <person name="Riley R."/>
            <person name="Grigoriev I.V."/>
            <person name="Spatafora J.W."/>
            <person name="Choi I.-G."/>
        </authorList>
    </citation>
    <scope>NUCLEOTIDE SEQUENCE [LARGE SCALE GENOMIC DNA]</scope>
    <source>
        <strain evidence="2 3">KUC8140</strain>
    </source>
</reference>
<keyword evidence="1" id="KW-0732">Signal</keyword>
<evidence type="ECO:0008006" key="4">
    <source>
        <dbReference type="Google" id="ProtNLM"/>
    </source>
</evidence>
<evidence type="ECO:0000313" key="2">
    <source>
        <dbReference type="EMBL" id="KLO04065.1"/>
    </source>
</evidence>
<name>A0A0H2QWY0_9AGAM</name>
<organism evidence="2 3">
    <name type="scientific">Schizopora paradoxa</name>
    <dbReference type="NCBI Taxonomy" id="27342"/>
    <lineage>
        <taxon>Eukaryota</taxon>
        <taxon>Fungi</taxon>
        <taxon>Dikarya</taxon>
        <taxon>Basidiomycota</taxon>
        <taxon>Agaricomycotina</taxon>
        <taxon>Agaricomycetes</taxon>
        <taxon>Hymenochaetales</taxon>
        <taxon>Schizoporaceae</taxon>
        <taxon>Schizopora</taxon>
    </lineage>
</organism>
<keyword evidence="3" id="KW-1185">Reference proteome</keyword>
<feature type="signal peptide" evidence="1">
    <location>
        <begin position="1"/>
        <end position="15"/>
    </location>
</feature>
<dbReference type="Proteomes" id="UP000053477">
    <property type="component" value="Unassembled WGS sequence"/>
</dbReference>
<gene>
    <name evidence="2" type="ORF">SCHPADRAFT_911880</name>
</gene>
<proteinExistence type="predicted"/>
<evidence type="ECO:0000256" key="1">
    <source>
        <dbReference type="SAM" id="SignalP"/>
    </source>
</evidence>
<accession>A0A0H2QWY0</accession>
<protein>
    <recommendedName>
        <fullName evidence="4">Secreted protein</fullName>
    </recommendedName>
</protein>
<evidence type="ECO:0000313" key="3">
    <source>
        <dbReference type="Proteomes" id="UP000053477"/>
    </source>
</evidence>
<feature type="chain" id="PRO_5012204231" description="Secreted protein" evidence="1">
    <location>
        <begin position="16"/>
        <end position="105"/>
    </location>
</feature>
<dbReference type="InParanoid" id="A0A0H2QWY0"/>